<reference evidence="2" key="3">
    <citation type="journal article" date="2017" name="Nature">
        <title>Genome sequence of the progenitor of the wheat D genome Aegilops tauschii.</title>
        <authorList>
            <person name="Luo M.C."/>
            <person name="Gu Y.Q."/>
            <person name="Puiu D."/>
            <person name="Wang H."/>
            <person name="Twardziok S.O."/>
            <person name="Deal K.R."/>
            <person name="Huo N."/>
            <person name="Zhu T."/>
            <person name="Wang L."/>
            <person name="Wang Y."/>
            <person name="McGuire P.E."/>
            <person name="Liu S."/>
            <person name="Long H."/>
            <person name="Ramasamy R.K."/>
            <person name="Rodriguez J.C."/>
            <person name="Van S.L."/>
            <person name="Yuan L."/>
            <person name="Wang Z."/>
            <person name="Xia Z."/>
            <person name="Xiao L."/>
            <person name="Anderson O.D."/>
            <person name="Ouyang S."/>
            <person name="Liang Y."/>
            <person name="Zimin A.V."/>
            <person name="Pertea G."/>
            <person name="Qi P."/>
            <person name="Bennetzen J.L."/>
            <person name="Dai X."/>
            <person name="Dawson M.W."/>
            <person name="Muller H.G."/>
            <person name="Kugler K."/>
            <person name="Rivarola-Duarte L."/>
            <person name="Spannagl M."/>
            <person name="Mayer K.F.X."/>
            <person name="Lu F.H."/>
            <person name="Bevan M.W."/>
            <person name="Leroy P."/>
            <person name="Li P."/>
            <person name="You F.M."/>
            <person name="Sun Q."/>
            <person name="Liu Z."/>
            <person name="Lyons E."/>
            <person name="Wicker T."/>
            <person name="Salzberg S.L."/>
            <person name="Devos K.M."/>
            <person name="Dvorak J."/>
        </authorList>
    </citation>
    <scope>NUCLEOTIDE SEQUENCE [LARGE SCALE GENOMIC DNA]</scope>
    <source>
        <strain evidence="2">cv. AL8/78</strain>
    </source>
</reference>
<dbReference type="EnsemblPlants" id="AET7Gv21296700.5">
    <property type="protein sequence ID" value="AET7Gv21296700.5"/>
    <property type="gene ID" value="AET7Gv21296700"/>
</dbReference>
<accession>A0A453T952</accession>
<evidence type="ECO:0000313" key="2">
    <source>
        <dbReference type="EnsemblPlants" id="AET7Gv21296700.5"/>
    </source>
</evidence>
<reference evidence="2" key="5">
    <citation type="journal article" date="2021" name="G3 (Bethesda)">
        <title>Aegilops tauschii genome assembly Aet v5.0 features greater sequence contiguity and improved annotation.</title>
        <authorList>
            <person name="Wang L."/>
            <person name="Zhu T."/>
            <person name="Rodriguez J.C."/>
            <person name="Deal K.R."/>
            <person name="Dubcovsky J."/>
            <person name="McGuire P.E."/>
            <person name="Lux T."/>
            <person name="Spannagl M."/>
            <person name="Mayer K.F.X."/>
            <person name="Baldrich P."/>
            <person name="Meyers B.C."/>
            <person name="Huo N."/>
            <person name="Gu Y.Q."/>
            <person name="Zhou H."/>
            <person name="Devos K.M."/>
            <person name="Bennetzen J.L."/>
            <person name="Unver T."/>
            <person name="Budak H."/>
            <person name="Gulick P.J."/>
            <person name="Galiba G."/>
            <person name="Kalapos B."/>
            <person name="Nelson D.R."/>
            <person name="Li P."/>
            <person name="You F.M."/>
            <person name="Luo M.C."/>
            <person name="Dvorak J."/>
        </authorList>
    </citation>
    <scope>NUCLEOTIDE SEQUENCE [LARGE SCALE GENOMIC DNA]</scope>
    <source>
        <strain evidence="2">cv. AL8/78</strain>
    </source>
</reference>
<organism evidence="2 3">
    <name type="scientific">Aegilops tauschii subsp. strangulata</name>
    <name type="common">Goatgrass</name>
    <dbReference type="NCBI Taxonomy" id="200361"/>
    <lineage>
        <taxon>Eukaryota</taxon>
        <taxon>Viridiplantae</taxon>
        <taxon>Streptophyta</taxon>
        <taxon>Embryophyta</taxon>
        <taxon>Tracheophyta</taxon>
        <taxon>Spermatophyta</taxon>
        <taxon>Magnoliopsida</taxon>
        <taxon>Liliopsida</taxon>
        <taxon>Poales</taxon>
        <taxon>Poaceae</taxon>
        <taxon>BOP clade</taxon>
        <taxon>Pooideae</taxon>
        <taxon>Triticodae</taxon>
        <taxon>Triticeae</taxon>
        <taxon>Triticinae</taxon>
        <taxon>Aegilops</taxon>
    </lineage>
</organism>
<reference evidence="2" key="4">
    <citation type="submission" date="2019-03" db="UniProtKB">
        <authorList>
            <consortium name="EnsemblPlants"/>
        </authorList>
    </citation>
    <scope>IDENTIFICATION</scope>
</reference>
<keyword evidence="1" id="KW-1133">Transmembrane helix</keyword>
<proteinExistence type="predicted"/>
<keyword evidence="1" id="KW-0812">Transmembrane</keyword>
<feature type="transmembrane region" description="Helical" evidence="1">
    <location>
        <begin position="196"/>
        <end position="229"/>
    </location>
</feature>
<reference evidence="3" key="1">
    <citation type="journal article" date="2014" name="Science">
        <title>Ancient hybridizations among the ancestral genomes of bread wheat.</title>
        <authorList>
            <consortium name="International Wheat Genome Sequencing Consortium,"/>
            <person name="Marcussen T."/>
            <person name="Sandve S.R."/>
            <person name="Heier L."/>
            <person name="Spannagl M."/>
            <person name="Pfeifer M."/>
            <person name="Jakobsen K.S."/>
            <person name="Wulff B.B."/>
            <person name="Steuernagel B."/>
            <person name="Mayer K.F."/>
            <person name="Olsen O.A."/>
        </authorList>
    </citation>
    <scope>NUCLEOTIDE SEQUENCE [LARGE SCALE GENOMIC DNA]</scope>
    <source>
        <strain evidence="3">cv. AL8/78</strain>
    </source>
</reference>
<sequence>VTPSPHPRRQRLILVVNLGPEVRMAREEPDTRWNEVGSINCYALFMAYLLMAVRGLAYLVITWSTVVLLGGFVSNLGKKDFWSLTIITLVLTPRVSADVGLKEKLKYMGYSFYGLYLAIVGTLTPNDDNDSCPRLLLAVVVCLCHLLLVPIVVCPLAALYVCGPLLSACISIWRLIQHDYDNGKDEYSHLQPALNVLYSLAVLQGLLFCYRLFSFFLSLINVIFLIQWWHQDYTNDTEQVIHRIGSLIDVSQQQLDEDCAADKLTKLQTGQSAENYSKLLMDKGFDILHKLAADKENCRAMSNSQGLLSKVVAPLSSNLVHPIDHDATSTSIVAKSLQVLSLLMASPAETGAQLCSQISNDKEAIQGMERILSCRGCSEDVRILTNKVLTQLGMGIDEESLRVNKVLLGDILRRG</sequence>
<keyword evidence="1" id="KW-0472">Membrane</keyword>
<dbReference type="PANTHER" id="PTHR33115:SF22">
    <property type="entry name" value="OS12G0449900 PROTEIN"/>
    <property type="match status" value="1"/>
</dbReference>
<dbReference type="Gramene" id="AET7Gv21296700.5">
    <property type="protein sequence ID" value="AET7Gv21296700.5"/>
    <property type="gene ID" value="AET7Gv21296700"/>
</dbReference>
<protein>
    <submittedName>
        <fullName evidence="2">Uncharacterized protein</fullName>
    </submittedName>
</protein>
<name>A0A453T952_AEGTS</name>
<reference evidence="3" key="2">
    <citation type="journal article" date="2017" name="Nat. Plants">
        <title>The Aegilops tauschii genome reveals multiple impacts of transposons.</title>
        <authorList>
            <person name="Zhao G."/>
            <person name="Zou C."/>
            <person name="Li K."/>
            <person name="Wang K."/>
            <person name="Li T."/>
            <person name="Gao L."/>
            <person name="Zhang X."/>
            <person name="Wang H."/>
            <person name="Yang Z."/>
            <person name="Liu X."/>
            <person name="Jiang W."/>
            <person name="Mao L."/>
            <person name="Kong X."/>
            <person name="Jiao Y."/>
            <person name="Jia J."/>
        </authorList>
    </citation>
    <scope>NUCLEOTIDE SEQUENCE [LARGE SCALE GENOMIC DNA]</scope>
    <source>
        <strain evidence="3">cv. AL8/78</strain>
    </source>
</reference>
<keyword evidence="3" id="KW-1185">Reference proteome</keyword>
<feature type="transmembrane region" description="Helical" evidence="1">
    <location>
        <begin position="135"/>
        <end position="152"/>
    </location>
</feature>
<dbReference type="PANTHER" id="PTHR33115">
    <property type="entry name" value="ARM REPEAT SUPERFAMILY PROTEIN"/>
    <property type="match status" value="1"/>
</dbReference>
<evidence type="ECO:0000256" key="1">
    <source>
        <dbReference type="SAM" id="Phobius"/>
    </source>
</evidence>
<feature type="transmembrane region" description="Helical" evidence="1">
    <location>
        <begin position="107"/>
        <end position="123"/>
    </location>
</feature>
<dbReference type="Proteomes" id="UP000015105">
    <property type="component" value="Chromosome 7D"/>
</dbReference>
<feature type="transmembrane region" description="Helical" evidence="1">
    <location>
        <begin position="42"/>
        <end position="69"/>
    </location>
</feature>
<evidence type="ECO:0000313" key="3">
    <source>
        <dbReference type="Proteomes" id="UP000015105"/>
    </source>
</evidence>
<dbReference type="AlphaFoldDB" id="A0A453T952"/>
<dbReference type="STRING" id="200361.A0A453T952"/>